<feature type="compositionally biased region" description="Basic residues" evidence="1">
    <location>
        <begin position="500"/>
        <end position="517"/>
    </location>
</feature>
<feature type="compositionally biased region" description="Basic and acidic residues" evidence="1">
    <location>
        <begin position="530"/>
        <end position="543"/>
    </location>
</feature>
<evidence type="ECO:0000313" key="3">
    <source>
        <dbReference type="Proteomes" id="UP000266841"/>
    </source>
</evidence>
<evidence type="ECO:0000256" key="1">
    <source>
        <dbReference type="SAM" id="MobiDB-lite"/>
    </source>
</evidence>
<reference evidence="2 3" key="1">
    <citation type="journal article" date="2012" name="Genome Biol.">
        <title>Genome and low-iron response of an oceanic diatom adapted to chronic iron limitation.</title>
        <authorList>
            <person name="Lommer M."/>
            <person name="Specht M."/>
            <person name="Roy A.S."/>
            <person name="Kraemer L."/>
            <person name="Andreson R."/>
            <person name="Gutowska M.A."/>
            <person name="Wolf J."/>
            <person name="Bergner S.V."/>
            <person name="Schilhabel M.B."/>
            <person name="Klostermeier U.C."/>
            <person name="Beiko R.G."/>
            <person name="Rosenstiel P."/>
            <person name="Hippler M."/>
            <person name="Laroche J."/>
        </authorList>
    </citation>
    <scope>NUCLEOTIDE SEQUENCE [LARGE SCALE GENOMIC DNA]</scope>
    <source>
        <strain evidence="2 3">CCMP1005</strain>
    </source>
</reference>
<evidence type="ECO:0008006" key="4">
    <source>
        <dbReference type="Google" id="ProtNLM"/>
    </source>
</evidence>
<dbReference type="SUPFAM" id="SSF49899">
    <property type="entry name" value="Concanavalin A-like lectins/glucanases"/>
    <property type="match status" value="1"/>
</dbReference>
<dbReference type="InterPro" id="IPR043136">
    <property type="entry name" value="B30.2/SPRY_sf"/>
</dbReference>
<dbReference type="InterPro" id="IPR013320">
    <property type="entry name" value="ConA-like_dom_sf"/>
</dbReference>
<dbReference type="Proteomes" id="UP000266841">
    <property type="component" value="Unassembled WGS sequence"/>
</dbReference>
<accession>K0SGZ6</accession>
<comment type="caution">
    <text evidence="2">The sequence shown here is derived from an EMBL/GenBank/DDBJ whole genome shotgun (WGS) entry which is preliminary data.</text>
</comment>
<sequence length="828" mass="90325">MMPMMQPRDNKRARLLPTAALDVLGNDLLVRCASYLDADGLAQLGRTSARFGIPQAGQQRSLANETARQRFLLSATDEERSRLPEYDDESDVGLLRALEQLRKPLCFYELVGNSFSPQEHQASVTHTGRNYWYSTALSGHVMRGGRHFIEFTINDQQSSYFHLGIMRPVSLTDGIDLEAEWNGSVNPAIVSSHWKPAVAEKLRSQRTAQWGESNVHCCAYDCGDGQCNFTDWDNEDDYEEWQGQEALRGNGTIGLLLDLDEGTLSVFKDGRRLGSMKEGLGGEYCWFVAVGTPCTISISRAPSLAPYASLIPSSFPVLMNPVSPHPHSISLDQLLQEFKPPIKVLLPKITAPNYRPVPRTKVAPVIGGRKASPREDLAFPLARGAPVLVLRRFRLRLLCHRPLPALSWGISCRGGMASAEGGMTRLDLPPSHRFASPPSLPQAIFALSALVASLVAVVSRHRSVDCRVTRGRTTVLGRGSPRRSKSDPEHCPATTSPRSFRPRRPFRATARLRRVMGKNRQNPTLQLRPGSRDGETKAAAGERRQQSACPFGLAPFAVPCCSRQSLSRPPKFSVLLPGDSVRSRERAAEPSVRLAPGGRCVHVRASHAWHDEPRHSPGGEWRGSVVLTRHFRGAPAVLISSPPGVVVVRRTSAAAPAQDAPQDAVPGLPSGGIGRCAARPWPQTCRRLCRVAAGPGLDGGKTLPSGIRGRGEGWSSSSGHASGGGFVDSSPQGLDLGRRRHAVLHAGREDEVEDEPPASLRRRRGEAPELLPENGGQNNFIEKVSKVRSPETDNWLPETTKTRLEILSDALAPACAARTSIQFVLIQE</sequence>
<protein>
    <recommendedName>
        <fullName evidence="4">B30.2/SPRY domain-containing protein</fullName>
    </recommendedName>
</protein>
<gene>
    <name evidence="2" type="ORF">THAOC_13669</name>
</gene>
<dbReference type="EMBL" id="AGNL01015781">
    <property type="protein sequence ID" value="EJK65463.1"/>
    <property type="molecule type" value="Genomic_DNA"/>
</dbReference>
<evidence type="ECO:0000313" key="2">
    <source>
        <dbReference type="EMBL" id="EJK65463.1"/>
    </source>
</evidence>
<dbReference type="CDD" id="cd11709">
    <property type="entry name" value="SPRY"/>
    <property type="match status" value="1"/>
</dbReference>
<organism evidence="2 3">
    <name type="scientific">Thalassiosira oceanica</name>
    <name type="common">Marine diatom</name>
    <dbReference type="NCBI Taxonomy" id="159749"/>
    <lineage>
        <taxon>Eukaryota</taxon>
        <taxon>Sar</taxon>
        <taxon>Stramenopiles</taxon>
        <taxon>Ochrophyta</taxon>
        <taxon>Bacillariophyta</taxon>
        <taxon>Coscinodiscophyceae</taxon>
        <taxon>Thalassiosirophycidae</taxon>
        <taxon>Thalassiosirales</taxon>
        <taxon>Thalassiosiraceae</taxon>
        <taxon>Thalassiosira</taxon>
    </lineage>
</organism>
<proteinExistence type="predicted"/>
<dbReference type="AlphaFoldDB" id="K0SGZ6"/>
<dbReference type="Gene3D" id="2.60.120.920">
    <property type="match status" value="1"/>
</dbReference>
<name>K0SGZ6_THAOC</name>
<feature type="region of interest" description="Disordered" evidence="1">
    <location>
        <begin position="700"/>
        <end position="734"/>
    </location>
</feature>
<keyword evidence="3" id="KW-1185">Reference proteome</keyword>
<feature type="region of interest" description="Disordered" evidence="1">
    <location>
        <begin position="472"/>
        <end position="543"/>
    </location>
</feature>
<feature type="region of interest" description="Disordered" evidence="1">
    <location>
        <begin position="746"/>
        <end position="777"/>
    </location>
</feature>